<proteinExistence type="predicted"/>
<sequence>MWEGYQYHEPERHHHHHSNRMLSDSEESLRTPSPTYHYSFHAEQTSASSAQRRNDASRMDPYTMLHFLNRDIVASGLPGPLRLPEHDEYLEDNQRIVECLTALLVQRQKDLDFRHDMDDEMRRAMGEEESQNFKISQLKKQLEASQREAADLNSKVLSLQKVNVELEARHKKAISELRAIRTGYESAKVQFQHDLKKRDQESARLKQRIQKAIGEKFRASKIAFNVLNPNNKQLGLLHTADGPSTERKLLNDLLT</sequence>
<dbReference type="EMBL" id="JAMZIH010003344">
    <property type="protein sequence ID" value="KAJ1676883.1"/>
    <property type="molecule type" value="Genomic_DNA"/>
</dbReference>
<protein>
    <submittedName>
        <fullName evidence="1">Uncharacterized protein</fullName>
    </submittedName>
</protein>
<evidence type="ECO:0000313" key="2">
    <source>
        <dbReference type="Proteomes" id="UP001145114"/>
    </source>
</evidence>
<organism evidence="1 2">
    <name type="scientific">Spiromyces aspiralis</name>
    <dbReference type="NCBI Taxonomy" id="68401"/>
    <lineage>
        <taxon>Eukaryota</taxon>
        <taxon>Fungi</taxon>
        <taxon>Fungi incertae sedis</taxon>
        <taxon>Zoopagomycota</taxon>
        <taxon>Kickxellomycotina</taxon>
        <taxon>Kickxellomycetes</taxon>
        <taxon>Kickxellales</taxon>
        <taxon>Kickxellaceae</taxon>
        <taxon>Spiromyces</taxon>
    </lineage>
</organism>
<gene>
    <name evidence="1" type="ORF">EV182_007323</name>
</gene>
<evidence type="ECO:0000313" key="1">
    <source>
        <dbReference type="EMBL" id="KAJ1676883.1"/>
    </source>
</evidence>
<name>A0ACC1HP07_9FUNG</name>
<keyword evidence="2" id="KW-1185">Reference proteome</keyword>
<dbReference type="Proteomes" id="UP001145114">
    <property type="component" value="Unassembled WGS sequence"/>
</dbReference>
<accession>A0ACC1HP07</accession>
<reference evidence="1" key="1">
    <citation type="submission" date="2022-06" db="EMBL/GenBank/DDBJ databases">
        <title>Phylogenomic reconstructions and comparative analyses of Kickxellomycotina fungi.</title>
        <authorList>
            <person name="Reynolds N.K."/>
            <person name="Stajich J.E."/>
            <person name="Barry K."/>
            <person name="Grigoriev I.V."/>
            <person name="Crous P."/>
            <person name="Smith M.E."/>
        </authorList>
    </citation>
    <scope>NUCLEOTIDE SEQUENCE</scope>
    <source>
        <strain evidence="1">RSA 2271</strain>
    </source>
</reference>
<comment type="caution">
    <text evidence="1">The sequence shown here is derived from an EMBL/GenBank/DDBJ whole genome shotgun (WGS) entry which is preliminary data.</text>
</comment>
<feature type="non-terminal residue" evidence="1">
    <location>
        <position position="255"/>
    </location>
</feature>